<keyword evidence="5" id="KW-1185">Reference proteome</keyword>
<dbReference type="RefSeq" id="WP_377602430.1">
    <property type="nucleotide sequence ID" value="NZ_JBHUME010000007.1"/>
</dbReference>
<proteinExistence type="inferred from homology"/>
<evidence type="ECO:0000313" key="5">
    <source>
        <dbReference type="Proteomes" id="UP001597541"/>
    </source>
</evidence>
<dbReference type="InterPro" id="IPR050768">
    <property type="entry name" value="UPF0353/GerABKA_families"/>
</dbReference>
<name>A0ABW5PCT3_9BACL</name>
<keyword evidence="3" id="KW-0812">Transmembrane</keyword>
<dbReference type="PIRSF" id="PIRSF005690">
    <property type="entry name" value="GerBA"/>
    <property type="match status" value="1"/>
</dbReference>
<comment type="similarity">
    <text evidence="1">Belongs to the GerABKA family.</text>
</comment>
<reference evidence="5" key="1">
    <citation type="journal article" date="2019" name="Int. J. Syst. Evol. Microbiol.">
        <title>The Global Catalogue of Microorganisms (GCM) 10K type strain sequencing project: providing services to taxonomists for standard genome sequencing and annotation.</title>
        <authorList>
            <consortium name="The Broad Institute Genomics Platform"/>
            <consortium name="The Broad Institute Genome Sequencing Center for Infectious Disease"/>
            <person name="Wu L."/>
            <person name="Ma J."/>
        </authorList>
    </citation>
    <scope>NUCLEOTIDE SEQUENCE [LARGE SCALE GENOMIC DNA]</scope>
    <source>
        <strain evidence="5">KCTC 3950</strain>
    </source>
</reference>
<sequence length="395" mass="43780">MLTGWTYIHVNGYEKGLLINTFAPKERAVTKPEVESQILGPQLAFTENLATNSALIHTYLPATSLKQESIQIGKEIKSSINLFYIENRTVPELVERIKEKLDSLNVEVLLDGSILSQWLEDQPAAMFPTFITTERLDHAIFPLLEGKVVLILSGSPFAVIAPSTFFDFFKSIEDYYFRWNTGTFIRLLRVFALVISMFGTATYVAALTFHYETIPQAFLVPLAQSRARVPFPPLFEALLLELVIQLLSEAGARLPSKVGQTMGIVGGIVIGQAAVQAGFTSNILIIIVALGALSSFTTPVFQMANTIRMLRFPLIVLSGIMGALGIAVGAVLMILHLLRLTSSGYPYFYPLEAPRRQDRKDAFFRLPYRMFPNRASFSEPAVSGNQGKGGDIDEY</sequence>
<dbReference type="PANTHER" id="PTHR22550:SF5">
    <property type="entry name" value="LEUCINE ZIPPER PROTEIN 4"/>
    <property type="match status" value="1"/>
</dbReference>
<dbReference type="Pfam" id="PF03323">
    <property type="entry name" value="GerA"/>
    <property type="match status" value="1"/>
</dbReference>
<organism evidence="4 5">
    <name type="scientific">Paenibacillus gansuensis</name>
    <dbReference type="NCBI Taxonomy" id="306542"/>
    <lineage>
        <taxon>Bacteria</taxon>
        <taxon>Bacillati</taxon>
        <taxon>Bacillota</taxon>
        <taxon>Bacilli</taxon>
        <taxon>Bacillales</taxon>
        <taxon>Paenibacillaceae</taxon>
        <taxon>Paenibacillus</taxon>
    </lineage>
</organism>
<evidence type="ECO:0000256" key="2">
    <source>
        <dbReference type="ARBA" id="ARBA00023136"/>
    </source>
</evidence>
<feature type="transmembrane region" description="Helical" evidence="3">
    <location>
        <begin position="264"/>
        <end position="292"/>
    </location>
</feature>
<feature type="transmembrane region" description="Helical" evidence="3">
    <location>
        <begin position="312"/>
        <end position="338"/>
    </location>
</feature>
<protein>
    <submittedName>
        <fullName evidence="4">Spore germination protein</fullName>
    </submittedName>
</protein>
<feature type="transmembrane region" description="Helical" evidence="3">
    <location>
        <begin position="190"/>
        <end position="211"/>
    </location>
</feature>
<dbReference type="PANTHER" id="PTHR22550">
    <property type="entry name" value="SPORE GERMINATION PROTEIN"/>
    <property type="match status" value="1"/>
</dbReference>
<dbReference type="Proteomes" id="UP001597541">
    <property type="component" value="Unassembled WGS sequence"/>
</dbReference>
<comment type="caution">
    <text evidence="4">The sequence shown here is derived from an EMBL/GenBank/DDBJ whole genome shotgun (WGS) entry which is preliminary data.</text>
</comment>
<evidence type="ECO:0000313" key="4">
    <source>
        <dbReference type="EMBL" id="MFD2612689.1"/>
    </source>
</evidence>
<dbReference type="EMBL" id="JBHUME010000007">
    <property type="protein sequence ID" value="MFD2612689.1"/>
    <property type="molecule type" value="Genomic_DNA"/>
</dbReference>
<dbReference type="InterPro" id="IPR004995">
    <property type="entry name" value="Spore_Ger"/>
</dbReference>
<accession>A0ABW5PCT3</accession>
<evidence type="ECO:0000256" key="1">
    <source>
        <dbReference type="ARBA" id="ARBA00005278"/>
    </source>
</evidence>
<evidence type="ECO:0000256" key="3">
    <source>
        <dbReference type="SAM" id="Phobius"/>
    </source>
</evidence>
<keyword evidence="3" id="KW-1133">Transmembrane helix</keyword>
<keyword evidence="2 3" id="KW-0472">Membrane</keyword>
<gene>
    <name evidence="4" type="ORF">ACFSUF_09670</name>
</gene>